<name>A0ABW0EYS6_9PSEU</name>
<evidence type="ECO:0000259" key="4">
    <source>
        <dbReference type="SMART" id="SM00418"/>
    </source>
</evidence>
<keyword evidence="6" id="KW-1185">Reference proteome</keyword>
<feature type="domain" description="HTH arsR-type" evidence="4">
    <location>
        <begin position="252"/>
        <end position="323"/>
    </location>
</feature>
<evidence type="ECO:0000256" key="3">
    <source>
        <dbReference type="ARBA" id="ARBA00023163"/>
    </source>
</evidence>
<keyword evidence="2" id="KW-0238">DNA-binding</keyword>
<dbReference type="InterPro" id="IPR001845">
    <property type="entry name" value="HTH_ArsR_DNA-bd_dom"/>
</dbReference>
<dbReference type="SUPFAM" id="SSF46785">
    <property type="entry name" value="Winged helix' DNA-binding domain"/>
    <property type="match status" value="1"/>
</dbReference>
<dbReference type="Pfam" id="PF01022">
    <property type="entry name" value="HTH_5"/>
    <property type="match status" value="1"/>
</dbReference>
<comment type="caution">
    <text evidence="5">The sequence shown here is derived from an EMBL/GenBank/DDBJ whole genome shotgun (WGS) entry which is preliminary data.</text>
</comment>
<keyword evidence="3" id="KW-0804">Transcription</keyword>
<evidence type="ECO:0000313" key="6">
    <source>
        <dbReference type="Proteomes" id="UP001596157"/>
    </source>
</evidence>
<keyword evidence="1" id="KW-0805">Transcription regulation</keyword>
<dbReference type="InterPro" id="IPR036388">
    <property type="entry name" value="WH-like_DNA-bd_sf"/>
</dbReference>
<dbReference type="Pfam" id="PF19361">
    <property type="entry name" value="DUF5937"/>
    <property type="match status" value="1"/>
</dbReference>
<sequence length="326" mass="35057">MLRFLATADDIAASRFALSPLFELGGLLRKLTGLDRAGLPAGWLDRLRPEFTRLRAETELDAVLALFSRHHGAGFITPPPLGLAQTIGDDLAAVRATPLRQARAEIAESLANRPCADPRALAVLRARDVVPRLAGVLEVAWRSLLAEDWPRLRVICERDVVHRAGLLGRAGWAAAIDGLDRRTRWRAGAIEIRLDSRRRAAVALDGAGLLLVPSVFVWPNVAAFVDPPWPKAMVYSARGVAGLWEPPAASPGALDALIGRSRARLLVELETPSSTTQLARALGMSPGAVGDHLSVLREAGMADRHRSGRSVLYHRTPLGDAVVASA</sequence>
<dbReference type="InterPro" id="IPR011991">
    <property type="entry name" value="ArsR-like_HTH"/>
</dbReference>
<evidence type="ECO:0000256" key="2">
    <source>
        <dbReference type="ARBA" id="ARBA00023125"/>
    </source>
</evidence>
<dbReference type="RefSeq" id="WP_378250995.1">
    <property type="nucleotide sequence ID" value="NZ_JBHSKF010000021.1"/>
</dbReference>
<evidence type="ECO:0000313" key="5">
    <source>
        <dbReference type="EMBL" id="MFC5291081.1"/>
    </source>
</evidence>
<dbReference type="Gene3D" id="1.10.10.10">
    <property type="entry name" value="Winged helix-like DNA-binding domain superfamily/Winged helix DNA-binding domain"/>
    <property type="match status" value="1"/>
</dbReference>
<dbReference type="EMBL" id="JBHSKF010000021">
    <property type="protein sequence ID" value="MFC5291081.1"/>
    <property type="molecule type" value="Genomic_DNA"/>
</dbReference>
<dbReference type="Proteomes" id="UP001596157">
    <property type="component" value="Unassembled WGS sequence"/>
</dbReference>
<dbReference type="SMART" id="SM00418">
    <property type="entry name" value="HTH_ARSR"/>
    <property type="match status" value="1"/>
</dbReference>
<gene>
    <name evidence="5" type="ORF">ACFPM7_28865</name>
</gene>
<protein>
    <submittedName>
        <fullName evidence="5">DUF5937 family protein</fullName>
    </submittedName>
</protein>
<dbReference type="CDD" id="cd00090">
    <property type="entry name" value="HTH_ARSR"/>
    <property type="match status" value="1"/>
</dbReference>
<dbReference type="InterPro" id="IPR045981">
    <property type="entry name" value="DUF5937"/>
</dbReference>
<dbReference type="PANTHER" id="PTHR43132:SF6">
    <property type="entry name" value="HTH-TYPE TRANSCRIPTIONAL REPRESSOR CZRA"/>
    <property type="match status" value="1"/>
</dbReference>
<reference evidence="6" key="1">
    <citation type="journal article" date="2019" name="Int. J. Syst. Evol. Microbiol.">
        <title>The Global Catalogue of Microorganisms (GCM) 10K type strain sequencing project: providing services to taxonomists for standard genome sequencing and annotation.</title>
        <authorList>
            <consortium name="The Broad Institute Genomics Platform"/>
            <consortium name="The Broad Institute Genome Sequencing Center for Infectious Disease"/>
            <person name="Wu L."/>
            <person name="Ma J."/>
        </authorList>
    </citation>
    <scope>NUCLEOTIDE SEQUENCE [LARGE SCALE GENOMIC DNA]</scope>
    <source>
        <strain evidence="6">CCUG 59778</strain>
    </source>
</reference>
<proteinExistence type="predicted"/>
<evidence type="ECO:0000256" key="1">
    <source>
        <dbReference type="ARBA" id="ARBA00023015"/>
    </source>
</evidence>
<dbReference type="InterPro" id="IPR051011">
    <property type="entry name" value="Metal_resp_trans_reg"/>
</dbReference>
<organism evidence="5 6">
    <name type="scientific">Actinokineospora guangxiensis</name>
    <dbReference type="NCBI Taxonomy" id="1490288"/>
    <lineage>
        <taxon>Bacteria</taxon>
        <taxon>Bacillati</taxon>
        <taxon>Actinomycetota</taxon>
        <taxon>Actinomycetes</taxon>
        <taxon>Pseudonocardiales</taxon>
        <taxon>Pseudonocardiaceae</taxon>
        <taxon>Actinokineospora</taxon>
    </lineage>
</organism>
<accession>A0ABW0EYS6</accession>
<dbReference type="PANTHER" id="PTHR43132">
    <property type="entry name" value="ARSENICAL RESISTANCE OPERON REPRESSOR ARSR-RELATED"/>
    <property type="match status" value="1"/>
</dbReference>
<dbReference type="InterPro" id="IPR036390">
    <property type="entry name" value="WH_DNA-bd_sf"/>
</dbReference>